<evidence type="ECO:0000313" key="1">
    <source>
        <dbReference type="EMBL" id="UZE89772.1"/>
    </source>
</evidence>
<keyword evidence="2" id="KW-1185">Reference proteome</keyword>
<evidence type="ECO:0000313" key="2">
    <source>
        <dbReference type="Proteomes" id="UP001264959"/>
    </source>
</evidence>
<proteinExistence type="predicted"/>
<protein>
    <recommendedName>
        <fullName evidence="3">Ac52</fullName>
    </recommendedName>
</protein>
<dbReference type="Proteomes" id="UP001264959">
    <property type="component" value="Segment"/>
</dbReference>
<dbReference type="Pfam" id="PF11077">
    <property type="entry name" value="DUF2616"/>
    <property type="match status" value="1"/>
</dbReference>
<dbReference type="EMBL" id="ON704650">
    <property type="protein sequence ID" value="UZE89772.1"/>
    <property type="molecule type" value="Genomic_DNA"/>
</dbReference>
<accession>A0A9E8BW46</accession>
<name>A0A9E8BW46_9ABAC</name>
<evidence type="ECO:0008006" key="3">
    <source>
        <dbReference type="Google" id="ProtNLM"/>
    </source>
</evidence>
<dbReference type="InterPro" id="IPR020201">
    <property type="entry name" value="AcMNPV_Orf52"/>
</dbReference>
<organism evidence="1 2">
    <name type="scientific">Parapoynx stagnalis nucleopolyhedrovirus</name>
    <dbReference type="NCBI Taxonomy" id="2993413"/>
    <lineage>
        <taxon>Viruses</taxon>
        <taxon>Viruses incertae sedis</taxon>
        <taxon>Naldaviricetes</taxon>
        <taxon>Lefavirales</taxon>
        <taxon>Baculoviridae</taxon>
        <taxon>Alphabaculovirus</taxon>
        <taxon>Alphabaculovirus pastagnalis</taxon>
    </lineage>
</organism>
<sequence length="193" mass="23440">MTTLTSTSFKLIKAFKKYSTNYKNCASQRQRLILYHMWLKDVKEEMMNYDYQNMSVYCEQCTSETTANEYLCCRTCLFPIIDDFNGRYELTCQQQLNLFALLSVCYWEERSKSDNFEEENTKFIWKQRLRIAWFSINRDFVCFFDNANCFVCFQCSTHNTRALKYYKVKVKTFDENYFCEKCLFPLFDKLLYI</sequence>
<reference evidence="1" key="1">
    <citation type="journal article" date="2022" name="Viruses">
        <title>The Parapoynx stagnalis Nucleopolyhedrovirus (PastNPV), a Divergent Member of the Alphabaculovirus Group I Clade, Encodes a Homolog of Ran GTPase.</title>
        <authorList>
            <person name="Harrison R.L."/>
            <person name="Rowley D.L."/>
        </authorList>
    </citation>
    <scope>NUCLEOTIDE SEQUENCE</scope>
    <source>
        <strain evidence="1">BCIPV-473</strain>
    </source>
</reference>